<accession>W5SB88</accession>
<gene>
    <name evidence="1" type="ORF">BHY_1012</name>
</gene>
<organism evidence="1">
    <name type="scientific">Borrelia nietonii YOR</name>
    <dbReference type="NCBI Taxonomy" id="1293576"/>
    <lineage>
        <taxon>Bacteria</taxon>
        <taxon>Pseudomonadati</taxon>
        <taxon>Spirochaetota</taxon>
        <taxon>Spirochaetia</taxon>
        <taxon>Spirochaetales</taxon>
        <taxon>Borreliaceae</taxon>
        <taxon>Borrelia</taxon>
        <taxon>Borrelia nietonii</taxon>
    </lineage>
</organism>
<protein>
    <submittedName>
        <fullName evidence="1">Uncharacterized protein</fullName>
    </submittedName>
</protein>
<name>W5SB88_9SPIR</name>
<reference evidence="1" key="1">
    <citation type="submission" date="2013-02" db="EMBL/GenBank/DDBJ databases">
        <title>Comparative genomics of Borrelia species.</title>
        <authorList>
            <person name="Schwan T.G."/>
            <person name="Raffel S.J."/>
            <person name="Porcella S.F."/>
        </authorList>
    </citation>
    <scope>NUCLEOTIDE SEQUENCE</scope>
    <source>
        <strain evidence="1">YOR</strain>
        <plasmid evidence="1">unnamed</plasmid>
    </source>
</reference>
<dbReference type="HOGENOM" id="CLU_3285848_0_0_12"/>
<evidence type="ECO:0000313" key="1">
    <source>
        <dbReference type="EMBL" id="AHH03963.1"/>
    </source>
</evidence>
<geneLocation type="plasmid" evidence="1">
    <name>unnamed</name>
</geneLocation>
<dbReference type="EMBL" id="CP004154">
    <property type="protein sequence ID" value="AHH03963.1"/>
    <property type="molecule type" value="Genomic_DNA"/>
</dbReference>
<keyword evidence="1" id="KW-0614">Plasmid</keyword>
<proteinExistence type="predicted"/>
<dbReference type="AlphaFoldDB" id="W5SB88"/>
<sequence>MHELLACRVKFIALLINKDKLRKVEVNQRAQYKIINSVNK</sequence>